<reference evidence="1 2" key="1">
    <citation type="journal article" date="2022" name="Hortic Res">
        <title>A haplotype resolved chromosomal level avocado genome allows analysis of novel avocado genes.</title>
        <authorList>
            <person name="Nath O."/>
            <person name="Fletcher S.J."/>
            <person name="Hayward A."/>
            <person name="Shaw L.M."/>
            <person name="Masouleh A.K."/>
            <person name="Furtado A."/>
            <person name="Henry R.J."/>
            <person name="Mitter N."/>
        </authorList>
    </citation>
    <scope>NUCLEOTIDE SEQUENCE [LARGE SCALE GENOMIC DNA]</scope>
    <source>
        <strain evidence="2">cv. Hass</strain>
    </source>
</reference>
<keyword evidence="2" id="KW-1185">Reference proteome</keyword>
<dbReference type="EMBL" id="CM056812">
    <property type="protein sequence ID" value="KAJ8619096.1"/>
    <property type="molecule type" value="Genomic_DNA"/>
</dbReference>
<proteinExistence type="predicted"/>
<protein>
    <submittedName>
        <fullName evidence="1">Uncharacterized protein</fullName>
    </submittedName>
</protein>
<gene>
    <name evidence="1" type="ORF">MRB53_015282</name>
</gene>
<dbReference type="Proteomes" id="UP001234297">
    <property type="component" value="Chromosome 4"/>
</dbReference>
<name>A0ACC2KDD5_PERAE</name>
<sequence>MVDEAVLSCQTTSLFILGNRRENAFREKGKRGEVDSNSRSASKQIRCDSIDNDRIANRILSRSGAGRRAIGRAERLASFTISLPGVSAYIHHSIANPLATYISRSFSVDKPSFPVSLLFAASFPVSFLFAASFHSSVHFTGSFHSFVHFTSSSTSIPSRPRLVASSVHFASTGLITDAVPACGQRCFSEQNRGRRLCYLRPHRRGGVVLDLIHLIYTLSLHRWMILLFVMLLRLVECD</sequence>
<comment type="caution">
    <text evidence="1">The sequence shown here is derived from an EMBL/GenBank/DDBJ whole genome shotgun (WGS) entry which is preliminary data.</text>
</comment>
<evidence type="ECO:0000313" key="2">
    <source>
        <dbReference type="Proteomes" id="UP001234297"/>
    </source>
</evidence>
<organism evidence="1 2">
    <name type="scientific">Persea americana</name>
    <name type="common">Avocado</name>
    <dbReference type="NCBI Taxonomy" id="3435"/>
    <lineage>
        <taxon>Eukaryota</taxon>
        <taxon>Viridiplantae</taxon>
        <taxon>Streptophyta</taxon>
        <taxon>Embryophyta</taxon>
        <taxon>Tracheophyta</taxon>
        <taxon>Spermatophyta</taxon>
        <taxon>Magnoliopsida</taxon>
        <taxon>Magnoliidae</taxon>
        <taxon>Laurales</taxon>
        <taxon>Lauraceae</taxon>
        <taxon>Persea</taxon>
    </lineage>
</organism>
<evidence type="ECO:0000313" key="1">
    <source>
        <dbReference type="EMBL" id="KAJ8619096.1"/>
    </source>
</evidence>
<accession>A0ACC2KDD5</accession>